<protein>
    <recommendedName>
        <fullName evidence="9">Polysaccharide biosynthesis protein</fullName>
    </recommendedName>
</protein>
<keyword evidence="5 6" id="KW-0472">Membrane</keyword>
<evidence type="ECO:0000256" key="5">
    <source>
        <dbReference type="ARBA" id="ARBA00023136"/>
    </source>
</evidence>
<feature type="transmembrane region" description="Helical" evidence="6">
    <location>
        <begin position="54"/>
        <end position="76"/>
    </location>
</feature>
<feature type="transmembrane region" description="Helical" evidence="6">
    <location>
        <begin position="402"/>
        <end position="423"/>
    </location>
</feature>
<evidence type="ECO:0000313" key="8">
    <source>
        <dbReference type="Proteomes" id="UP000319578"/>
    </source>
</evidence>
<sequence>MLARWMSFGKHLSKLHSAMNGLLLRNTLWMLLGDGIRLLLQMVYFVIIARTLGASGYGLFIGVVTLVAILTPFSSLGRGELLIMNVSRDKELFREYFGNALFMTAVSGIALTVFAIILGRFLLPESISTSIIVWVAVSDLIMYRVLEICGQSYQAFERLKRTAQLNMLMGVVRLAGALALLFVAAQHSVEEWAILYFLTTGVMAVAALALVIHELGGPQLHLQKVVKEWRSGAYFSISQSSLVVYSDIGKTILVKYASAQHAGIYAAASRIVDVTLAPIYSLMSAAFSRFFQEGKYGITASVRYANKLLLISLAYSAIAWLGLYLIAPVLPWILGEDYRFAVEAVQWMALIPLLKSLHFFAADALTGAGFQGWRSAIQVFVAALVAVLHILIVPLFLWKGAIVVSIIGDILLCCGYWGIIGYLQRRERIVGVTGQLTN</sequence>
<evidence type="ECO:0000256" key="3">
    <source>
        <dbReference type="ARBA" id="ARBA00022692"/>
    </source>
</evidence>
<organism evidence="7 8">
    <name type="scientific">Brevibacillus reuszeri</name>
    <dbReference type="NCBI Taxonomy" id="54915"/>
    <lineage>
        <taxon>Bacteria</taxon>
        <taxon>Bacillati</taxon>
        <taxon>Bacillota</taxon>
        <taxon>Bacilli</taxon>
        <taxon>Bacillales</taxon>
        <taxon>Paenibacillaceae</taxon>
        <taxon>Brevibacillus</taxon>
    </lineage>
</organism>
<keyword evidence="3 6" id="KW-0812">Transmembrane</keyword>
<dbReference type="RefSeq" id="WP_049742554.1">
    <property type="nucleotide sequence ID" value="NZ_BJON01000010.1"/>
</dbReference>
<evidence type="ECO:0008006" key="9">
    <source>
        <dbReference type="Google" id="ProtNLM"/>
    </source>
</evidence>
<feature type="transmembrane region" description="Helical" evidence="6">
    <location>
        <begin position="167"/>
        <end position="187"/>
    </location>
</feature>
<feature type="transmembrane region" description="Helical" evidence="6">
    <location>
        <begin position="28"/>
        <end position="48"/>
    </location>
</feature>
<keyword evidence="8" id="KW-1185">Reference proteome</keyword>
<proteinExistence type="predicted"/>
<evidence type="ECO:0000256" key="1">
    <source>
        <dbReference type="ARBA" id="ARBA00004651"/>
    </source>
</evidence>
<feature type="transmembrane region" description="Helical" evidence="6">
    <location>
        <begin position="193"/>
        <end position="212"/>
    </location>
</feature>
<feature type="transmembrane region" description="Helical" evidence="6">
    <location>
        <begin position="345"/>
        <end position="365"/>
    </location>
</feature>
<gene>
    <name evidence="7" type="ORF">BRE01_28270</name>
</gene>
<name>A0ABQ0TMV6_9BACL</name>
<comment type="caution">
    <text evidence="7">The sequence shown here is derived from an EMBL/GenBank/DDBJ whole genome shotgun (WGS) entry which is preliminary data.</text>
</comment>
<evidence type="ECO:0000256" key="2">
    <source>
        <dbReference type="ARBA" id="ARBA00022475"/>
    </source>
</evidence>
<comment type="subcellular location">
    <subcellularLocation>
        <location evidence="1">Cell membrane</location>
        <topology evidence="1">Multi-pass membrane protein</topology>
    </subcellularLocation>
</comment>
<reference evidence="7 8" key="1">
    <citation type="submission" date="2019-06" db="EMBL/GenBank/DDBJ databases">
        <title>Whole genome shotgun sequence of Brevibacillus reuszeri NBRC 15719.</title>
        <authorList>
            <person name="Hosoyama A."/>
            <person name="Uohara A."/>
            <person name="Ohji S."/>
            <person name="Ichikawa N."/>
        </authorList>
    </citation>
    <scope>NUCLEOTIDE SEQUENCE [LARGE SCALE GENOMIC DNA]</scope>
    <source>
        <strain evidence="7 8">NBRC 15719</strain>
    </source>
</reference>
<feature type="transmembrane region" description="Helical" evidence="6">
    <location>
        <begin position="127"/>
        <end position="146"/>
    </location>
</feature>
<evidence type="ECO:0000313" key="7">
    <source>
        <dbReference type="EMBL" id="GED69125.1"/>
    </source>
</evidence>
<dbReference type="Pfam" id="PF01943">
    <property type="entry name" value="Polysacc_synt"/>
    <property type="match status" value="1"/>
</dbReference>
<feature type="transmembrane region" description="Helical" evidence="6">
    <location>
        <begin position="96"/>
        <end position="121"/>
    </location>
</feature>
<dbReference type="PANTHER" id="PTHR30250:SF11">
    <property type="entry name" value="O-ANTIGEN TRANSPORTER-RELATED"/>
    <property type="match status" value="1"/>
</dbReference>
<dbReference type="InterPro" id="IPR050833">
    <property type="entry name" value="Poly_Biosynth_Transport"/>
</dbReference>
<evidence type="ECO:0000256" key="4">
    <source>
        <dbReference type="ARBA" id="ARBA00022989"/>
    </source>
</evidence>
<evidence type="ECO:0000256" key="6">
    <source>
        <dbReference type="SAM" id="Phobius"/>
    </source>
</evidence>
<feature type="transmembrane region" description="Helical" evidence="6">
    <location>
        <begin position="308"/>
        <end position="333"/>
    </location>
</feature>
<dbReference type="PANTHER" id="PTHR30250">
    <property type="entry name" value="PST FAMILY PREDICTED COLANIC ACID TRANSPORTER"/>
    <property type="match status" value="1"/>
</dbReference>
<dbReference type="Proteomes" id="UP000319578">
    <property type="component" value="Unassembled WGS sequence"/>
</dbReference>
<accession>A0ABQ0TMV6</accession>
<dbReference type="EMBL" id="BJON01000010">
    <property type="protein sequence ID" value="GED69125.1"/>
    <property type="molecule type" value="Genomic_DNA"/>
</dbReference>
<keyword evidence="4 6" id="KW-1133">Transmembrane helix</keyword>
<keyword evidence="2" id="KW-1003">Cell membrane</keyword>
<dbReference type="InterPro" id="IPR002797">
    <property type="entry name" value="Polysacc_synth"/>
</dbReference>
<feature type="transmembrane region" description="Helical" evidence="6">
    <location>
        <begin position="377"/>
        <end position="396"/>
    </location>
</feature>